<protein>
    <recommendedName>
        <fullName evidence="3">Bacterial Ig-like domain-containing protein</fullName>
    </recommendedName>
</protein>
<dbReference type="Proteomes" id="UP000182798">
    <property type="component" value="Unassembled WGS sequence"/>
</dbReference>
<proteinExistence type="predicted"/>
<dbReference type="EMBL" id="MIQH01001243">
    <property type="protein sequence ID" value="OJA02970.1"/>
    <property type="molecule type" value="Genomic_DNA"/>
</dbReference>
<comment type="caution">
    <text evidence="1">The sequence shown here is derived from an EMBL/GenBank/DDBJ whole genome shotgun (WGS) entry which is preliminary data.</text>
</comment>
<dbReference type="RefSeq" id="WP_158009559.1">
    <property type="nucleotide sequence ID" value="NZ_MIQH01001243.1"/>
</dbReference>
<sequence>ATWQYSINGGTDFTNGTGNSFTLNEGTYNVDAIQIKQTDVAGNTSSVVKNVFVIVVDTTLPTTPIFSFTDTGSLSNDNITNNGTITVTGLEEDATWQYSINGGTDFTNGTGNSFT</sequence>
<reference evidence="2" key="1">
    <citation type="submission" date="2016-09" db="EMBL/GenBank/DDBJ databases">
        <title>Genome Sequence of Bathymodiolus thermophilus sulfur-oxidizing gill endosymbiont.</title>
        <authorList>
            <person name="Ponnudurai R."/>
            <person name="Kleiner M."/>
            <person name="Sayavedra L."/>
            <person name="Thuermer A."/>
            <person name="Felbeck H."/>
            <person name="Schlueter R."/>
            <person name="Schweder T."/>
            <person name="Markert S."/>
        </authorList>
    </citation>
    <scope>NUCLEOTIDE SEQUENCE [LARGE SCALE GENOMIC DNA]</scope>
    <source>
        <strain evidence="2">BAT/CrabSpa'14</strain>
    </source>
</reference>
<dbReference type="AlphaFoldDB" id="A0A1J8Q0L6"/>
<feature type="non-terminal residue" evidence="1">
    <location>
        <position position="115"/>
    </location>
</feature>
<feature type="non-terminal residue" evidence="1">
    <location>
        <position position="1"/>
    </location>
</feature>
<accession>A0A1J8Q0L6</accession>
<evidence type="ECO:0000313" key="2">
    <source>
        <dbReference type="Proteomes" id="UP000182798"/>
    </source>
</evidence>
<gene>
    <name evidence="1" type="ORF">BGC33_01020</name>
</gene>
<evidence type="ECO:0008006" key="3">
    <source>
        <dbReference type="Google" id="ProtNLM"/>
    </source>
</evidence>
<name>A0A1J8Q0L6_9GAMM</name>
<evidence type="ECO:0000313" key="1">
    <source>
        <dbReference type="EMBL" id="OJA02970.1"/>
    </source>
</evidence>
<organism evidence="1 2">
    <name type="scientific">Bathymodiolus thermophilus thioautotrophic gill symbiont</name>
    <dbReference type="NCBI Taxonomy" id="2360"/>
    <lineage>
        <taxon>Bacteria</taxon>
        <taxon>Pseudomonadati</taxon>
        <taxon>Pseudomonadota</taxon>
        <taxon>Gammaproteobacteria</taxon>
        <taxon>sulfur-oxidizing symbionts</taxon>
    </lineage>
</organism>